<protein>
    <recommendedName>
        <fullName evidence="6">ALA-interacting subunit</fullName>
    </recommendedName>
</protein>
<dbReference type="PIRSF" id="PIRSF015840">
    <property type="entry name" value="DUF284_TM_euk"/>
    <property type="match status" value="1"/>
</dbReference>
<keyword evidence="5 6" id="KW-0472">Membrane</keyword>
<dbReference type="InterPro" id="IPR005045">
    <property type="entry name" value="CDC50/LEM3_fam"/>
</dbReference>
<evidence type="ECO:0000256" key="2">
    <source>
        <dbReference type="ARBA" id="ARBA00009457"/>
    </source>
</evidence>
<name>A0AAV1SJC8_9ROSI</name>
<dbReference type="Proteomes" id="UP001314170">
    <property type="component" value="Unassembled WGS sequence"/>
</dbReference>
<dbReference type="GO" id="GO:0005783">
    <property type="term" value="C:endoplasmic reticulum"/>
    <property type="evidence" value="ECO:0007669"/>
    <property type="project" value="TreeGrafter"/>
</dbReference>
<comment type="subcellular location">
    <subcellularLocation>
        <location evidence="1">Membrane</location>
    </subcellularLocation>
</comment>
<keyword evidence="3 8" id="KW-0812">Transmembrane</keyword>
<dbReference type="EMBL" id="CAWUPB010001189">
    <property type="protein sequence ID" value="CAK7351763.1"/>
    <property type="molecule type" value="Genomic_DNA"/>
</dbReference>
<sequence>MAMPSFLEEDTTLIDVNRDDPSSSSEGGGSDGDDKSILAHEIESKKPPTYSRFTQQELPACKPIITPKLVIVSFTLIGFLFIPIGKTALSASNNVVEIAKRYDMECIPEIYSNNILHYIQSVGTNKTCTVKFTVPKHMKGPVFIYYQLTNFYQNYRKMSYGVPLRSRIKDTKYMGSRSDRQLTSKAYEGAELEKCEPLEKVGEEPIVPCGLVAWSMFNDTYSFSVKDKALIVNKTNIAWESDKETRFGSDVYPKNFQTGDVIGGAKLNSSIPLSEQEDLMVWMRTATLRNFRKLYGRIDVDLEANDEIAVEIQNNYNSYGYGGEKLLVLSTTSAFGGQNKFLGVAYLTVGGFCFFFAIIFAIIYHFKRREIGDTAYLSWNRNPVGYYMK</sequence>
<evidence type="ECO:0000313" key="9">
    <source>
        <dbReference type="EMBL" id="CAK7351763.1"/>
    </source>
</evidence>
<comment type="similarity">
    <text evidence="2 6">Belongs to the CDC50/LEM3 family.</text>
</comment>
<evidence type="ECO:0000256" key="7">
    <source>
        <dbReference type="SAM" id="MobiDB-lite"/>
    </source>
</evidence>
<evidence type="ECO:0000313" key="10">
    <source>
        <dbReference type="Proteomes" id="UP001314170"/>
    </source>
</evidence>
<dbReference type="Pfam" id="PF03381">
    <property type="entry name" value="CDC50"/>
    <property type="match status" value="1"/>
</dbReference>
<feature type="transmembrane region" description="Helical" evidence="8">
    <location>
        <begin position="341"/>
        <end position="364"/>
    </location>
</feature>
<comment type="caution">
    <text evidence="9">The sequence shown here is derived from an EMBL/GenBank/DDBJ whole genome shotgun (WGS) entry which is preliminary data.</text>
</comment>
<proteinExistence type="inferred from homology"/>
<evidence type="ECO:0000256" key="5">
    <source>
        <dbReference type="ARBA" id="ARBA00023136"/>
    </source>
</evidence>
<dbReference type="AlphaFoldDB" id="A0AAV1SJC8"/>
<evidence type="ECO:0000256" key="1">
    <source>
        <dbReference type="ARBA" id="ARBA00004370"/>
    </source>
</evidence>
<dbReference type="GO" id="GO:0005794">
    <property type="term" value="C:Golgi apparatus"/>
    <property type="evidence" value="ECO:0007669"/>
    <property type="project" value="TreeGrafter"/>
</dbReference>
<accession>A0AAV1SJC8</accession>
<organism evidence="9 10">
    <name type="scientific">Dovyalis caffra</name>
    <dbReference type="NCBI Taxonomy" id="77055"/>
    <lineage>
        <taxon>Eukaryota</taxon>
        <taxon>Viridiplantae</taxon>
        <taxon>Streptophyta</taxon>
        <taxon>Embryophyta</taxon>
        <taxon>Tracheophyta</taxon>
        <taxon>Spermatophyta</taxon>
        <taxon>Magnoliopsida</taxon>
        <taxon>eudicotyledons</taxon>
        <taxon>Gunneridae</taxon>
        <taxon>Pentapetalae</taxon>
        <taxon>rosids</taxon>
        <taxon>fabids</taxon>
        <taxon>Malpighiales</taxon>
        <taxon>Salicaceae</taxon>
        <taxon>Flacourtieae</taxon>
        <taxon>Dovyalis</taxon>
    </lineage>
</organism>
<gene>
    <name evidence="9" type="ORF">DCAF_LOCUS23985</name>
</gene>
<evidence type="ECO:0000256" key="3">
    <source>
        <dbReference type="ARBA" id="ARBA00022692"/>
    </source>
</evidence>
<dbReference type="PANTHER" id="PTHR10926">
    <property type="entry name" value="CELL CYCLE CONTROL PROTEIN 50"/>
    <property type="match status" value="1"/>
</dbReference>
<dbReference type="PANTHER" id="PTHR10926:SF72">
    <property type="entry name" value="ALA-INTERACTING SUBUNIT"/>
    <property type="match status" value="1"/>
</dbReference>
<keyword evidence="10" id="KW-1185">Reference proteome</keyword>
<evidence type="ECO:0000256" key="4">
    <source>
        <dbReference type="ARBA" id="ARBA00022989"/>
    </source>
</evidence>
<keyword evidence="4 8" id="KW-1133">Transmembrane helix</keyword>
<evidence type="ECO:0000256" key="8">
    <source>
        <dbReference type="SAM" id="Phobius"/>
    </source>
</evidence>
<evidence type="ECO:0000256" key="6">
    <source>
        <dbReference type="PIRNR" id="PIRNR015840"/>
    </source>
</evidence>
<reference evidence="9 10" key="1">
    <citation type="submission" date="2024-01" db="EMBL/GenBank/DDBJ databases">
        <authorList>
            <person name="Waweru B."/>
        </authorList>
    </citation>
    <scope>NUCLEOTIDE SEQUENCE [LARGE SCALE GENOMIC DNA]</scope>
</reference>
<dbReference type="GO" id="GO:0005886">
    <property type="term" value="C:plasma membrane"/>
    <property type="evidence" value="ECO:0007669"/>
    <property type="project" value="TreeGrafter"/>
</dbReference>
<feature type="region of interest" description="Disordered" evidence="7">
    <location>
        <begin position="1"/>
        <end position="38"/>
    </location>
</feature>